<keyword evidence="6" id="KW-0256">Endoplasmic reticulum</keyword>
<gene>
    <name evidence="14" type="ORF">Cni_G20086</name>
</gene>
<dbReference type="InterPro" id="IPR050668">
    <property type="entry name" value="Cytochrome_b5"/>
</dbReference>
<feature type="domain" description="Cytochrome b5 heme-binding" evidence="13">
    <location>
        <begin position="6"/>
        <end position="82"/>
    </location>
</feature>
<dbReference type="InterPro" id="IPR018506">
    <property type="entry name" value="Cyt_B5_heme-BS"/>
</dbReference>
<organism evidence="14 15">
    <name type="scientific">Canna indica</name>
    <name type="common">Indian-shot</name>
    <dbReference type="NCBI Taxonomy" id="4628"/>
    <lineage>
        <taxon>Eukaryota</taxon>
        <taxon>Viridiplantae</taxon>
        <taxon>Streptophyta</taxon>
        <taxon>Embryophyta</taxon>
        <taxon>Tracheophyta</taxon>
        <taxon>Spermatophyta</taxon>
        <taxon>Magnoliopsida</taxon>
        <taxon>Liliopsida</taxon>
        <taxon>Zingiberales</taxon>
        <taxon>Cannaceae</taxon>
        <taxon>Canna</taxon>
    </lineage>
</organism>
<dbReference type="Pfam" id="PF00173">
    <property type="entry name" value="Cyt-b5"/>
    <property type="match status" value="1"/>
</dbReference>
<keyword evidence="2" id="KW-0813">Transport</keyword>
<dbReference type="FunFam" id="3.10.120.10:FF:000002">
    <property type="entry name" value="Cytochrome b5 type B"/>
    <property type="match status" value="1"/>
</dbReference>
<evidence type="ECO:0000256" key="3">
    <source>
        <dbReference type="ARBA" id="ARBA00022617"/>
    </source>
</evidence>
<dbReference type="InterPro" id="IPR001199">
    <property type="entry name" value="Cyt_B5-like_heme/steroid-bd"/>
</dbReference>
<evidence type="ECO:0000256" key="8">
    <source>
        <dbReference type="ARBA" id="ARBA00022989"/>
    </source>
</evidence>
<dbReference type="InterPro" id="IPR036400">
    <property type="entry name" value="Cyt_B5-like_heme/steroid_sf"/>
</dbReference>
<evidence type="ECO:0000259" key="13">
    <source>
        <dbReference type="PROSITE" id="PS50255"/>
    </source>
</evidence>
<dbReference type="PANTHER" id="PTHR19359">
    <property type="entry name" value="CYTOCHROME B5"/>
    <property type="match status" value="1"/>
</dbReference>
<keyword evidence="10 12" id="KW-0472">Membrane</keyword>
<evidence type="ECO:0000256" key="11">
    <source>
        <dbReference type="ARBA" id="ARBA00038168"/>
    </source>
</evidence>
<evidence type="ECO:0000256" key="9">
    <source>
        <dbReference type="ARBA" id="ARBA00023004"/>
    </source>
</evidence>
<evidence type="ECO:0000256" key="7">
    <source>
        <dbReference type="ARBA" id="ARBA00022982"/>
    </source>
</evidence>
<dbReference type="PROSITE" id="PS50255">
    <property type="entry name" value="CYTOCHROME_B5_2"/>
    <property type="match status" value="1"/>
</dbReference>
<accession>A0AAQ3QHH1</accession>
<dbReference type="Gene3D" id="3.10.120.10">
    <property type="entry name" value="Cytochrome b5-like heme/steroid binding domain"/>
    <property type="match status" value="1"/>
</dbReference>
<evidence type="ECO:0000256" key="6">
    <source>
        <dbReference type="ARBA" id="ARBA00022824"/>
    </source>
</evidence>
<sequence>MGNDEKKVYTYAEVSTHKDDKDCWLAIDGKVYDVTKFLLDHPGGPEILLASTGIDATSDFEDIGHSSTAKAMMDDYYIGDIDSATIVKNFNYTEPKQLHYNQDKTPEFIIGLLKFLVPLAIMALAVGVRKYSKSS</sequence>
<evidence type="ECO:0000313" key="14">
    <source>
        <dbReference type="EMBL" id="WOL11324.1"/>
    </source>
</evidence>
<dbReference type="PRINTS" id="PR00363">
    <property type="entry name" value="CYTOCHROMEB5"/>
</dbReference>
<evidence type="ECO:0000256" key="12">
    <source>
        <dbReference type="RuleBase" id="RU362121"/>
    </source>
</evidence>
<keyword evidence="8 12" id="KW-1133">Transmembrane helix</keyword>
<dbReference type="GO" id="GO:0005789">
    <property type="term" value="C:endoplasmic reticulum membrane"/>
    <property type="evidence" value="ECO:0007669"/>
    <property type="project" value="UniProtKB-SubCell"/>
</dbReference>
<evidence type="ECO:0000256" key="1">
    <source>
        <dbReference type="ARBA" id="ARBA00004131"/>
    </source>
</evidence>
<proteinExistence type="inferred from homology"/>
<keyword evidence="4 12" id="KW-0812">Transmembrane</keyword>
<comment type="subcellular location">
    <subcellularLocation>
        <location evidence="1">Endoplasmic reticulum membrane</location>
        <topology evidence="1">Single-pass membrane protein</topology>
        <orientation evidence="1">Cytoplasmic side</orientation>
    </subcellularLocation>
</comment>
<evidence type="ECO:0000256" key="2">
    <source>
        <dbReference type="ARBA" id="ARBA00022448"/>
    </source>
</evidence>
<evidence type="ECO:0000256" key="5">
    <source>
        <dbReference type="ARBA" id="ARBA00022723"/>
    </source>
</evidence>
<keyword evidence="3 12" id="KW-0349">Heme</keyword>
<dbReference type="GO" id="GO:0046872">
    <property type="term" value="F:metal ion binding"/>
    <property type="evidence" value="ECO:0007669"/>
    <property type="project" value="UniProtKB-UniRule"/>
</dbReference>
<dbReference type="PROSITE" id="PS00191">
    <property type="entry name" value="CYTOCHROME_B5_1"/>
    <property type="match status" value="1"/>
</dbReference>
<name>A0AAQ3QHH1_9LILI</name>
<dbReference type="GO" id="GO:0020037">
    <property type="term" value="F:heme binding"/>
    <property type="evidence" value="ECO:0007669"/>
    <property type="project" value="UniProtKB-UniRule"/>
</dbReference>
<keyword evidence="15" id="KW-1185">Reference proteome</keyword>
<reference evidence="14 15" key="1">
    <citation type="submission" date="2023-10" db="EMBL/GenBank/DDBJ databases">
        <title>Chromosome-scale genome assembly provides insights into flower coloration mechanisms of Canna indica.</title>
        <authorList>
            <person name="Li C."/>
        </authorList>
    </citation>
    <scope>NUCLEOTIDE SEQUENCE [LARGE SCALE GENOMIC DNA]</scope>
    <source>
        <tissue evidence="14">Flower</tissue>
    </source>
</reference>
<evidence type="ECO:0000256" key="10">
    <source>
        <dbReference type="ARBA" id="ARBA00023136"/>
    </source>
</evidence>
<comment type="similarity">
    <text evidence="11 12">Belongs to the cytochrome b5 family.</text>
</comment>
<dbReference type="EMBL" id="CP136895">
    <property type="protein sequence ID" value="WOL11324.1"/>
    <property type="molecule type" value="Genomic_DNA"/>
</dbReference>
<dbReference type="AlphaFoldDB" id="A0AAQ3QHH1"/>
<dbReference type="Proteomes" id="UP001327560">
    <property type="component" value="Chromosome 6"/>
</dbReference>
<protein>
    <submittedName>
        <fullName evidence="14">Cytochrome b5-like</fullName>
    </submittedName>
</protein>
<keyword evidence="5 12" id="KW-0479">Metal-binding</keyword>
<dbReference type="SMART" id="SM01117">
    <property type="entry name" value="Cyt-b5"/>
    <property type="match status" value="1"/>
</dbReference>
<feature type="transmembrane region" description="Helical" evidence="12">
    <location>
        <begin position="108"/>
        <end position="128"/>
    </location>
</feature>
<dbReference type="SUPFAM" id="SSF55856">
    <property type="entry name" value="Cytochrome b5-like heme/steroid binding domain"/>
    <property type="match status" value="1"/>
</dbReference>
<evidence type="ECO:0000256" key="4">
    <source>
        <dbReference type="ARBA" id="ARBA00022692"/>
    </source>
</evidence>
<keyword evidence="9 12" id="KW-0408">Iron</keyword>
<keyword evidence="7" id="KW-0249">Electron transport</keyword>
<dbReference type="PANTHER" id="PTHR19359:SF129">
    <property type="entry name" value="CYTOCHROME B5 ISOFORM B"/>
    <property type="match status" value="1"/>
</dbReference>
<evidence type="ECO:0000313" key="15">
    <source>
        <dbReference type="Proteomes" id="UP001327560"/>
    </source>
</evidence>